<evidence type="ECO:0000256" key="7">
    <source>
        <dbReference type="ARBA" id="ARBA00023065"/>
    </source>
</evidence>
<evidence type="ECO:0000256" key="10">
    <source>
        <dbReference type="ARBA" id="ARBA00035120"/>
    </source>
</evidence>
<keyword evidence="6 12" id="KW-0915">Sodium</keyword>
<evidence type="ECO:0000256" key="9">
    <source>
        <dbReference type="ARBA" id="ARBA00023303"/>
    </source>
</evidence>
<protein>
    <recommendedName>
        <fullName evidence="12">Fluoride-specific ion channel FluC</fullName>
    </recommendedName>
</protein>
<evidence type="ECO:0000256" key="13">
    <source>
        <dbReference type="SAM" id="MobiDB-lite"/>
    </source>
</evidence>
<evidence type="ECO:0000313" key="14">
    <source>
        <dbReference type="EMBL" id="SFK10609.1"/>
    </source>
</evidence>
<keyword evidence="8 12" id="KW-0472">Membrane</keyword>
<dbReference type="STRING" id="1612308.SAMN05444581_102119"/>
<dbReference type="Pfam" id="PF02537">
    <property type="entry name" value="CRCB"/>
    <property type="match status" value="1"/>
</dbReference>
<reference evidence="14 15" key="1">
    <citation type="submission" date="2016-10" db="EMBL/GenBank/DDBJ databases">
        <authorList>
            <person name="de Groot N.N."/>
        </authorList>
    </citation>
    <scope>NUCLEOTIDE SEQUENCE [LARGE SCALE GENOMIC DNA]</scope>
    <source>
        <strain evidence="14 15">NE2</strain>
    </source>
</reference>
<dbReference type="Proteomes" id="UP000198755">
    <property type="component" value="Unassembled WGS sequence"/>
</dbReference>
<evidence type="ECO:0000256" key="11">
    <source>
        <dbReference type="ARBA" id="ARBA00035585"/>
    </source>
</evidence>
<evidence type="ECO:0000256" key="12">
    <source>
        <dbReference type="HAMAP-Rule" id="MF_00454"/>
    </source>
</evidence>
<dbReference type="NCBIfam" id="TIGR00494">
    <property type="entry name" value="crcB"/>
    <property type="match status" value="1"/>
</dbReference>
<dbReference type="GO" id="GO:0140114">
    <property type="term" value="P:cellular detoxification of fluoride"/>
    <property type="evidence" value="ECO:0007669"/>
    <property type="project" value="UniProtKB-UniRule"/>
</dbReference>
<feature type="transmembrane region" description="Helical" evidence="12">
    <location>
        <begin position="69"/>
        <end position="92"/>
    </location>
</feature>
<keyword evidence="12" id="KW-0479">Metal-binding</keyword>
<dbReference type="GO" id="GO:0062054">
    <property type="term" value="F:fluoride channel activity"/>
    <property type="evidence" value="ECO:0007669"/>
    <property type="project" value="UniProtKB-UniRule"/>
</dbReference>
<name>A0A1I3WTX2_9HYPH</name>
<dbReference type="PANTHER" id="PTHR28259:SF1">
    <property type="entry name" value="FLUORIDE EXPORT PROTEIN 1-RELATED"/>
    <property type="match status" value="1"/>
</dbReference>
<dbReference type="NCBIfam" id="NF010802">
    <property type="entry name" value="PRK14206.1"/>
    <property type="match status" value="1"/>
</dbReference>
<keyword evidence="5 12" id="KW-1133">Transmembrane helix</keyword>
<feature type="transmembrane region" description="Helical" evidence="12">
    <location>
        <begin position="104"/>
        <end position="125"/>
    </location>
</feature>
<evidence type="ECO:0000256" key="8">
    <source>
        <dbReference type="ARBA" id="ARBA00023136"/>
    </source>
</evidence>
<keyword evidence="3" id="KW-0997">Cell inner membrane</keyword>
<comment type="catalytic activity">
    <reaction evidence="11">
        <text>fluoride(in) = fluoride(out)</text>
        <dbReference type="Rhea" id="RHEA:76159"/>
        <dbReference type="ChEBI" id="CHEBI:17051"/>
    </reaction>
    <physiologicalReaction direction="left-to-right" evidence="11">
        <dbReference type="Rhea" id="RHEA:76160"/>
    </physiologicalReaction>
</comment>
<feature type="binding site" evidence="12">
    <location>
        <position position="76"/>
    </location>
    <ligand>
        <name>Na(+)</name>
        <dbReference type="ChEBI" id="CHEBI:29101"/>
        <note>structural</note>
    </ligand>
</feature>
<dbReference type="PANTHER" id="PTHR28259">
    <property type="entry name" value="FLUORIDE EXPORT PROTEIN 1-RELATED"/>
    <property type="match status" value="1"/>
</dbReference>
<keyword evidence="2 12" id="KW-1003">Cell membrane</keyword>
<dbReference type="HAMAP" id="MF_00454">
    <property type="entry name" value="FluC"/>
    <property type="match status" value="1"/>
</dbReference>
<comment type="function">
    <text evidence="12">Fluoride-specific ion channel. Important for reducing fluoride concentration in the cell, thus reducing its toxicity.</text>
</comment>
<accession>A0A1I3WTX2</accession>
<keyword evidence="9 12" id="KW-0407">Ion channel</keyword>
<feature type="region of interest" description="Disordered" evidence="13">
    <location>
        <begin position="132"/>
        <end position="242"/>
    </location>
</feature>
<evidence type="ECO:0000256" key="4">
    <source>
        <dbReference type="ARBA" id="ARBA00022692"/>
    </source>
</evidence>
<feature type="transmembrane region" description="Helical" evidence="12">
    <location>
        <begin position="37"/>
        <end position="62"/>
    </location>
</feature>
<keyword evidence="15" id="KW-1185">Reference proteome</keyword>
<evidence type="ECO:0000256" key="6">
    <source>
        <dbReference type="ARBA" id="ARBA00023053"/>
    </source>
</evidence>
<comment type="similarity">
    <text evidence="10 12">Belongs to the fluoride channel Fluc/FEX (TC 1.A.43) family.</text>
</comment>
<dbReference type="OrthoDB" id="9806299at2"/>
<feature type="binding site" evidence="12">
    <location>
        <position position="79"/>
    </location>
    <ligand>
        <name>Na(+)</name>
        <dbReference type="ChEBI" id="CHEBI:29101"/>
        <note>structural</note>
    </ligand>
</feature>
<feature type="compositionally biased region" description="Pro residues" evidence="13">
    <location>
        <begin position="212"/>
        <end position="222"/>
    </location>
</feature>
<evidence type="ECO:0000256" key="1">
    <source>
        <dbReference type="ARBA" id="ARBA00004651"/>
    </source>
</evidence>
<dbReference type="AlphaFoldDB" id="A0A1I3WTX2"/>
<dbReference type="GO" id="GO:0005886">
    <property type="term" value="C:plasma membrane"/>
    <property type="evidence" value="ECO:0007669"/>
    <property type="project" value="UniProtKB-SubCell"/>
</dbReference>
<evidence type="ECO:0000256" key="3">
    <source>
        <dbReference type="ARBA" id="ARBA00022519"/>
    </source>
</evidence>
<dbReference type="GO" id="GO:0046872">
    <property type="term" value="F:metal ion binding"/>
    <property type="evidence" value="ECO:0007669"/>
    <property type="project" value="UniProtKB-KW"/>
</dbReference>
<keyword evidence="7 12" id="KW-0406">Ion transport</keyword>
<dbReference type="InterPro" id="IPR003691">
    <property type="entry name" value="FluC"/>
</dbReference>
<proteinExistence type="inferred from homology"/>
<evidence type="ECO:0000313" key="15">
    <source>
        <dbReference type="Proteomes" id="UP000198755"/>
    </source>
</evidence>
<keyword evidence="12" id="KW-0813">Transport</keyword>
<sequence length="242" mass="25672">MLYVWIMVGSALGGGARFWVSNFVNTHFGETFPWGTILVNISGSLVIGFFATLTGPDGVLLVSTTARQFVMIGLCGGYTTFSSFSIQTLNLVRDGDWLRAGANVAVSLAFCFFAVWLGHVAAATLNQLEGGFEPRFRFPPERAPQTAPRRETEPGSGAGHVMQAPPADATEEGASAPRPHAPDAGVNPPQTGASRDEKAPASEYAPRGAEVPLPPPLPPPRPRNLKPGEPATKSRTPPSPRK</sequence>
<keyword evidence="4 12" id="KW-0812">Transmembrane</keyword>
<dbReference type="EMBL" id="FOSN01000002">
    <property type="protein sequence ID" value="SFK10609.1"/>
    <property type="molecule type" value="Genomic_DNA"/>
</dbReference>
<comment type="subcellular location">
    <subcellularLocation>
        <location evidence="1 12">Cell membrane</location>
        <topology evidence="1 12">Multi-pass membrane protein</topology>
    </subcellularLocation>
</comment>
<organism evidence="14 15">
    <name type="scientific">Methylocapsa palsarum</name>
    <dbReference type="NCBI Taxonomy" id="1612308"/>
    <lineage>
        <taxon>Bacteria</taxon>
        <taxon>Pseudomonadati</taxon>
        <taxon>Pseudomonadota</taxon>
        <taxon>Alphaproteobacteria</taxon>
        <taxon>Hyphomicrobiales</taxon>
        <taxon>Beijerinckiaceae</taxon>
        <taxon>Methylocapsa</taxon>
    </lineage>
</organism>
<gene>
    <name evidence="12" type="primary">fluC</name>
    <name evidence="12" type="synonym">crcB</name>
    <name evidence="14" type="ORF">SAMN05444581_102119</name>
</gene>
<dbReference type="NCBIfam" id="NF010799">
    <property type="entry name" value="PRK14203.1"/>
    <property type="match status" value="1"/>
</dbReference>
<evidence type="ECO:0000256" key="5">
    <source>
        <dbReference type="ARBA" id="ARBA00022989"/>
    </source>
</evidence>
<comment type="activity regulation">
    <text evidence="12">Na(+) is not transported, but it plays an essential structural role and its presence is essential for fluoride channel function.</text>
</comment>
<evidence type="ECO:0000256" key="2">
    <source>
        <dbReference type="ARBA" id="ARBA00022475"/>
    </source>
</evidence>